<dbReference type="Pfam" id="PF19579">
    <property type="entry name" value="FtsL_2"/>
    <property type="match status" value="1"/>
</dbReference>
<evidence type="ECO:0000256" key="3">
    <source>
        <dbReference type="SAM" id="Phobius"/>
    </source>
</evidence>
<feature type="transmembrane region" description="Helical" evidence="3">
    <location>
        <begin position="60"/>
        <end position="80"/>
    </location>
</feature>
<organism evidence="4">
    <name type="scientific">Roseihalotalea indica</name>
    <dbReference type="NCBI Taxonomy" id="2867963"/>
    <lineage>
        <taxon>Bacteria</taxon>
        <taxon>Pseudomonadati</taxon>
        <taxon>Bacteroidota</taxon>
        <taxon>Cytophagia</taxon>
        <taxon>Cytophagales</taxon>
        <taxon>Catalimonadaceae</taxon>
        <taxon>Roseihalotalea</taxon>
    </lineage>
</organism>
<proteinExistence type="predicted"/>
<dbReference type="GO" id="GO:0051301">
    <property type="term" value="P:cell division"/>
    <property type="evidence" value="ECO:0007669"/>
    <property type="project" value="UniProtKB-KW"/>
</dbReference>
<feature type="region of interest" description="Disordered" evidence="2">
    <location>
        <begin position="1"/>
        <end position="22"/>
    </location>
</feature>
<keyword evidence="3" id="KW-0812">Transmembrane</keyword>
<evidence type="ECO:0000256" key="1">
    <source>
        <dbReference type="SAM" id="Coils"/>
    </source>
</evidence>
<protein>
    <submittedName>
        <fullName evidence="4">FtsL-like putative cell division protein</fullName>
    </submittedName>
</protein>
<evidence type="ECO:0000313" key="4">
    <source>
        <dbReference type="EMBL" id="WKN38014.1"/>
    </source>
</evidence>
<reference evidence="4" key="1">
    <citation type="journal article" date="2023" name="Comput. Struct. Biotechnol. J.">
        <title>Discovery of a novel marine Bacteroidetes with a rich repertoire of carbohydrate-active enzymes.</title>
        <authorList>
            <person name="Chen B."/>
            <person name="Liu G."/>
            <person name="Chen Q."/>
            <person name="Wang H."/>
            <person name="Liu L."/>
            <person name="Tang K."/>
        </authorList>
    </citation>
    <scope>NUCLEOTIDE SEQUENCE</scope>
    <source>
        <strain evidence="4">TK19036</strain>
    </source>
</reference>
<keyword evidence="1" id="KW-0175">Coiled coil</keyword>
<reference evidence="4" key="2">
    <citation type="journal article" date="2024" name="Antonie Van Leeuwenhoek">
        <title>Roseihalotalea indica gen. nov., sp. nov., a halophilic Bacteroidetes from mesopelagic Southwest Indian Ocean with higher carbohydrate metabolic potential.</title>
        <authorList>
            <person name="Chen B."/>
            <person name="Zhang M."/>
            <person name="Lin D."/>
            <person name="Ye J."/>
            <person name="Tang K."/>
        </authorList>
    </citation>
    <scope>NUCLEOTIDE SEQUENCE</scope>
    <source>
        <strain evidence="4">TK19036</strain>
    </source>
</reference>
<evidence type="ECO:0000256" key="2">
    <source>
        <dbReference type="SAM" id="MobiDB-lite"/>
    </source>
</evidence>
<keyword evidence="4" id="KW-0132">Cell division</keyword>
<name>A0AA49GQF8_9BACT</name>
<dbReference type="InterPro" id="IPR045755">
    <property type="entry name" value="FtsL-like"/>
</dbReference>
<accession>A0AA49GQF8</accession>
<dbReference type="AlphaFoldDB" id="A0AA49GQF8"/>
<keyword evidence="3" id="KW-1133">Transmembrane helix</keyword>
<dbReference type="EMBL" id="CP120682">
    <property type="protein sequence ID" value="WKN38014.1"/>
    <property type="molecule type" value="Genomic_DNA"/>
</dbReference>
<gene>
    <name evidence="4" type="ORF">K4G66_04740</name>
</gene>
<keyword evidence="3" id="KW-0472">Membrane</keyword>
<keyword evidence="4" id="KW-0131">Cell cycle</keyword>
<feature type="coiled-coil region" evidence="1">
    <location>
        <begin position="81"/>
        <end position="108"/>
    </location>
</feature>
<sequence length="141" mass="16510">MKTAVKKKNTYQTKKKKTKTQSNAVRRVEYAGAPRRSLFTRMEDAVRFDTSFERGLPVRFVPYVLYFTIVGLFYIGNNHYAERMIRKRNQLVQEVEDLRANYTTLKAGYMLESKQSEVAKRVERLGLKESDTPPHKLIVTE</sequence>
<feature type="compositionally biased region" description="Basic residues" evidence="2">
    <location>
        <begin position="1"/>
        <end position="19"/>
    </location>
</feature>